<evidence type="ECO:0008006" key="3">
    <source>
        <dbReference type="Google" id="ProtNLM"/>
    </source>
</evidence>
<sequence>MIEGAGVEGAIIQRSNGGWEARIKYINPASGQVEQQSFYRKTEVAARAKLSDAREQLAAGEPISDAADLQIDEWLLPIAKGVASYIPGLYQLRSRRRHQQSASARYCYEVWMRHLTMLVEHNRTPTPEALAELGPGGSLGVGLAALLSGVDKYYALDIVEYSETDLNLALLSDLVDLFHARTPVDFGWLSESKVFPGHILTNDILAETLAPTRIDNIRRALTSQIGIAGRITVQYITPWNDPAVIQESQVDLIVSHSVLEHVDDLRNTYDAFRKWLRPGGHMSHLIDFSSHGLTRSWNGHWRYPELVWNMVVGHKPYLINRQPCSTHITLMTERGFEITTDRRHRIVGIPRDKLAARWQGLDDEDLRCASMFVQSKLHKH</sequence>
<name>A0A850PXX6_9MYCO</name>
<evidence type="ECO:0000313" key="2">
    <source>
        <dbReference type="Proteomes" id="UP000570517"/>
    </source>
</evidence>
<reference evidence="1 2" key="1">
    <citation type="submission" date="2020-05" db="EMBL/GenBank/DDBJ databases">
        <title>Draft genome sequence of Mycobacterium hippocampi DL, isolated from European seabass, Dicentrarchus labrax, reared in fish farms.</title>
        <authorList>
            <person name="Stathopoulou P."/>
            <person name="Asimakis E."/>
            <person name="Tzokas K."/>
            <person name="Batargias C."/>
            <person name="Tsiamis G."/>
        </authorList>
    </citation>
    <scope>NUCLEOTIDE SEQUENCE [LARGE SCALE GENOMIC DNA]</scope>
    <source>
        <strain evidence="1 2">DL</strain>
    </source>
</reference>
<dbReference type="InterPro" id="IPR029063">
    <property type="entry name" value="SAM-dependent_MTases_sf"/>
</dbReference>
<proteinExistence type="predicted"/>
<organism evidence="1 2">
    <name type="scientific">Mycolicibacterium hippocampi</name>
    <dbReference type="NCBI Taxonomy" id="659824"/>
    <lineage>
        <taxon>Bacteria</taxon>
        <taxon>Bacillati</taxon>
        <taxon>Actinomycetota</taxon>
        <taxon>Actinomycetes</taxon>
        <taxon>Mycobacteriales</taxon>
        <taxon>Mycobacteriaceae</taxon>
        <taxon>Mycolicibacterium</taxon>
    </lineage>
</organism>
<dbReference type="SUPFAM" id="SSF53335">
    <property type="entry name" value="S-adenosyl-L-methionine-dependent methyltransferases"/>
    <property type="match status" value="1"/>
</dbReference>
<dbReference type="Gene3D" id="3.40.50.150">
    <property type="entry name" value="Vaccinia Virus protein VP39"/>
    <property type="match status" value="1"/>
</dbReference>
<keyword evidence="2" id="KW-1185">Reference proteome</keyword>
<dbReference type="RefSeq" id="WP_178360981.1">
    <property type="nucleotide sequence ID" value="NZ_JABFYL010000045.1"/>
</dbReference>
<evidence type="ECO:0000313" key="1">
    <source>
        <dbReference type="EMBL" id="NVN52764.1"/>
    </source>
</evidence>
<comment type="caution">
    <text evidence="1">The sequence shown here is derived from an EMBL/GenBank/DDBJ whole genome shotgun (WGS) entry which is preliminary data.</text>
</comment>
<dbReference type="EMBL" id="JABFYL010000045">
    <property type="protein sequence ID" value="NVN52764.1"/>
    <property type="molecule type" value="Genomic_DNA"/>
</dbReference>
<gene>
    <name evidence="1" type="ORF">HLY00_4474</name>
</gene>
<protein>
    <recommendedName>
        <fullName evidence="3">Methyltransferase type 11 domain-containing protein</fullName>
    </recommendedName>
</protein>
<dbReference type="AlphaFoldDB" id="A0A850PXX6"/>
<dbReference type="Proteomes" id="UP000570517">
    <property type="component" value="Unassembled WGS sequence"/>
</dbReference>
<dbReference type="Pfam" id="PF13489">
    <property type="entry name" value="Methyltransf_23"/>
    <property type="match status" value="1"/>
</dbReference>
<accession>A0A850PXX6</accession>